<evidence type="ECO:0000313" key="3">
    <source>
        <dbReference type="Proteomes" id="UP000430120"/>
    </source>
</evidence>
<organism evidence="2 3">
    <name type="scientific">Ideonella dechloratans</name>
    <dbReference type="NCBI Taxonomy" id="36863"/>
    <lineage>
        <taxon>Bacteria</taxon>
        <taxon>Pseudomonadati</taxon>
        <taxon>Pseudomonadota</taxon>
        <taxon>Betaproteobacteria</taxon>
        <taxon>Burkholderiales</taxon>
        <taxon>Sphaerotilaceae</taxon>
        <taxon>Ideonella</taxon>
    </lineage>
</organism>
<protein>
    <submittedName>
        <fullName evidence="2">Transporter</fullName>
    </submittedName>
</protein>
<name>A0A643FI34_IDEDE</name>
<comment type="caution">
    <text evidence="2">The sequence shown here is derived from an EMBL/GenBank/DDBJ whole genome shotgun (WGS) entry which is preliminary data.</text>
</comment>
<proteinExistence type="predicted"/>
<dbReference type="Proteomes" id="UP000430120">
    <property type="component" value="Unassembled WGS sequence"/>
</dbReference>
<reference evidence="2 3" key="1">
    <citation type="submission" date="2019-09" db="EMBL/GenBank/DDBJ databases">
        <title>Draft genome sequences of 48 bacterial type strains from the CCUG.</title>
        <authorList>
            <person name="Tunovic T."/>
            <person name="Pineiro-Iglesias B."/>
            <person name="Unosson C."/>
            <person name="Inganas E."/>
            <person name="Ohlen M."/>
            <person name="Cardew S."/>
            <person name="Jensie-Markopoulos S."/>
            <person name="Salva-Serra F."/>
            <person name="Jaen-Luchoro D."/>
            <person name="Karlsson R."/>
            <person name="Svensson-Stadler L."/>
            <person name="Chun J."/>
            <person name="Moore E."/>
        </authorList>
    </citation>
    <scope>NUCLEOTIDE SEQUENCE [LARGE SCALE GENOMIC DNA]</scope>
    <source>
        <strain evidence="2 3">CCUG 30977</strain>
    </source>
</reference>
<dbReference type="EMBL" id="VZPB01000009">
    <property type="protein sequence ID" value="KAB0583938.1"/>
    <property type="molecule type" value="Genomic_DNA"/>
</dbReference>
<gene>
    <name evidence="2" type="ORF">F7Q92_05550</name>
</gene>
<dbReference type="InterPro" id="IPR025737">
    <property type="entry name" value="FApF"/>
</dbReference>
<evidence type="ECO:0000256" key="1">
    <source>
        <dbReference type="SAM" id="SignalP"/>
    </source>
</evidence>
<accession>A0A643FI34</accession>
<dbReference type="Pfam" id="PF13557">
    <property type="entry name" value="Phenol_MetA_deg"/>
    <property type="match status" value="1"/>
</dbReference>
<evidence type="ECO:0000313" key="2">
    <source>
        <dbReference type="EMBL" id="KAB0583938.1"/>
    </source>
</evidence>
<dbReference type="RefSeq" id="WP_151123195.1">
    <property type="nucleotide sequence ID" value="NZ_CP088082.1"/>
</dbReference>
<dbReference type="AlphaFoldDB" id="A0A643FI34"/>
<keyword evidence="3" id="KW-1185">Reference proteome</keyword>
<sequence>MRFPTFLKTALALAASLGAGLGAQAAGHYVPGVEGVQAASVPPPGVYYLGYLADYKADKVRAPGTKEDLPGSNSIHVTALANRLVWITDHKILGADYGVETIVPVQRTQLDLGVVPLHDNDTDLGDIYLGPVVLGWHGSNWDAVAAAGYWLDSGSTNSPASPGKGYGSTMLTAGGTYYFDDGKTWTGSVLARYEFNRTTSSGFKPGQTLSVEWGLGKALGPVVVGLVGYTQQQMSKDSGPGALDQKASRSAAGAELIYPMLSQGLFLKGAFYQEFSSKAATSVEPKGHLLRFTLVKAF</sequence>
<dbReference type="OrthoDB" id="8639774at2"/>
<keyword evidence="1" id="KW-0732">Signal</keyword>
<feature type="signal peptide" evidence="1">
    <location>
        <begin position="1"/>
        <end position="25"/>
    </location>
</feature>
<feature type="chain" id="PRO_5024930887" evidence="1">
    <location>
        <begin position="26"/>
        <end position="298"/>
    </location>
</feature>